<reference evidence="11 12" key="1">
    <citation type="submission" date="2023-09" db="EMBL/GenBank/DDBJ databases">
        <title>Pangenome analysis of Batrachochytrium dendrobatidis and related Chytrids.</title>
        <authorList>
            <person name="Yacoub M.N."/>
            <person name="Stajich J.E."/>
            <person name="James T.Y."/>
        </authorList>
    </citation>
    <scope>NUCLEOTIDE SEQUENCE [LARGE SCALE GENOMIC DNA]</scope>
    <source>
        <strain evidence="11 12">JEL0888</strain>
    </source>
</reference>
<keyword evidence="12" id="KW-1185">Reference proteome</keyword>
<dbReference type="Pfam" id="PF05328">
    <property type="entry name" value="CybS"/>
    <property type="match status" value="1"/>
</dbReference>
<feature type="transmembrane region" description="Helical" evidence="10">
    <location>
        <begin position="56"/>
        <end position="74"/>
    </location>
</feature>
<evidence type="ECO:0000313" key="11">
    <source>
        <dbReference type="EMBL" id="KAL2913515.1"/>
    </source>
</evidence>
<keyword evidence="3" id="KW-0813">Transport</keyword>
<evidence type="ECO:0000256" key="5">
    <source>
        <dbReference type="ARBA" id="ARBA00022792"/>
    </source>
</evidence>
<organism evidence="11 12">
    <name type="scientific">Polyrhizophydium stewartii</name>
    <dbReference type="NCBI Taxonomy" id="2732419"/>
    <lineage>
        <taxon>Eukaryota</taxon>
        <taxon>Fungi</taxon>
        <taxon>Fungi incertae sedis</taxon>
        <taxon>Chytridiomycota</taxon>
        <taxon>Chytridiomycota incertae sedis</taxon>
        <taxon>Chytridiomycetes</taxon>
        <taxon>Rhizophydiales</taxon>
        <taxon>Rhizophydiales incertae sedis</taxon>
        <taxon>Polyrhizophydium</taxon>
    </lineage>
</organism>
<comment type="similarity">
    <text evidence="2 10">Belongs to the CybS family.</text>
</comment>
<comment type="caution">
    <text evidence="10">Lacks conserved residue(s) required for the propagation of feature annotation.</text>
</comment>
<dbReference type="PANTHER" id="PTHR13337:SF2">
    <property type="entry name" value="SUCCINATE DEHYDROGENASE [UBIQUINONE] CYTOCHROME B SMALL SUBUNIT, MITOCHONDRIAL"/>
    <property type="match status" value="1"/>
</dbReference>
<evidence type="ECO:0000256" key="2">
    <source>
        <dbReference type="ARBA" id="ARBA00007294"/>
    </source>
</evidence>
<evidence type="ECO:0000256" key="8">
    <source>
        <dbReference type="ARBA" id="ARBA00023128"/>
    </source>
</evidence>
<dbReference type="PANTHER" id="PTHR13337">
    <property type="entry name" value="SUCCINATE DEHYDROGENASE"/>
    <property type="match status" value="1"/>
</dbReference>
<evidence type="ECO:0000313" key="12">
    <source>
        <dbReference type="Proteomes" id="UP001527925"/>
    </source>
</evidence>
<dbReference type="Gene3D" id="1.20.1300.10">
    <property type="entry name" value="Fumarate reductase/succinate dehydrogenase, transmembrane subunit"/>
    <property type="match status" value="1"/>
</dbReference>
<evidence type="ECO:0000256" key="6">
    <source>
        <dbReference type="ARBA" id="ARBA00022946"/>
    </source>
</evidence>
<accession>A0ABR4N1X0</accession>
<evidence type="ECO:0000256" key="7">
    <source>
        <dbReference type="ARBA" id="ARBA00022989"/>
    </source>
</evidence>
<dbReference type="EMBL" id="JADGIZ020000045">
    <property type="protein sequence ID" value="KAL2913515.1"/>
    <property type="molecule type" value="Genomic_DNA"/>
</dbReference>
<proteinExistence type="inferred from homology"/>
<feature type="transmembrane region" description="Helical" evidence="10">
    <location>
        <begin position="108"/>
        <end position="132"/>
    </location>
</feature>
<keyword evidence="7 10" id="KW-1133">Transmembrane helix</keyword>
<evidence type="ECO:0000256" key="3">
    <source>
        <dbReference type="ARBA" id="ARBA00022448"/>
    </source>
</evidence>
<evidence type="ECO:0000256" key="1">
    <source>
        <dbReference type="ARBA" id="ARBA00004448"/>
    </source>
</evidence>
<dbReference type="InterPro" id="IPR034804">
    <property type="entry name" value="SQR/QFR_C/D"/>
</dbReference>
<keyword evidence="5 10" id="KW-0999">Mitochondrion inner membrane</keyword>
<dbReference type="Proteomes" id="UP001527925">
    <property type="component" value="Unassembled WGS sequence"/>
</dbReference>
<dbReference type="InterPro" id="IPR007992">
    <property type="entry name" value="CybS"/>
</dbReference>
<name>A0ABR4N1X0_9FUNG</name>
<evidence type="ECO:0000256" key="4">
    <source>
        <dbReference type="ARBA" id="ARBA00022692"/>
    </source>
</evidence>
<sequence length="150" mass="16497">MLSARTLRLPLATSVRFSPVARAAFAVPVATFRTDAAAEEPKSRAHGSYHWSFERSLSLVSLPLIGSAAVFGPIPAVDFLMGFVIPAHCYFGFESMIVDYLPARRVGAFYSIMIWTTRIITALAMYGCYIINTTDVGITALTKRIWTGKE</sequence>
<comment type="subcellular location">
    <subcellularLocation>
        <location evidence="1 10">Mitochondrion inner membrane</location>
        <topology evidence="1 10">Multi-pass membrane protein</topology>
    </subcellularLocation>
</comment>
<evidence type="ECO:0000256" key="9">
    <source>
        <dbReference type="ARBA" id="ARBA00023136"/>
    </source>
</evidence>
<comment type="caution">
    <text evidence="11">The sequence shown here is derived from an EMBL/GenBank/DDBJ whole genome shotgun (WGS) entry which is preliminary data.</text>
</comment>
<protein>
    <recommendedName>
        <fullName evidence="10">Succinate dehydrogenase [ubiquinone] cytochrome b small subunit</fullName>
    </recommendedName>
</protein>
<evidence type="ECO:0000256" key="10">
    <source>
        <dbReference type="RuleBase" id="RU364031"/>
    </source>
</evidence>
<keyword evidence="8 10" id="KW-0496">Mitochondrion</keyword>
<keyword evidence="6 10" id="KW-0809">Transit peptide</keyword>
<keyword evidence="9 10" id="KW-0472">Membrane</keyword>
<gene>
    <name evidence="11" type="ORF">HK105_206975</name>
</gene>
<keyword evidence="4 10" id="KW-0812">Transmembrane</keyword>